<dbReference type="PROSITE" id="PS50222">
    <property type="entry name" value="EF_HAND_2"/>
    <property type="match status" value="1"/>
</dbReference>
<keyword evidence="2" id="KW-0677">Repeat</keyword>
<feature type="region of interest" description="Disordered" evidence="4">
    <location>
        <begin position="148"/>
        <end position="167"/>
    </location>
</feature>
<dbReference type="PROSITE" id="PS00018">
    <property type="entry name" value="EF_HAND_1"/>
    <property type="match status" value="1"/>
</dbReference>
<dbReference type="InterPro" id="IPR050403">
    <property type="entry name" value="Myosin_RLC"/>
</dbReference>
<dbReference type="GeneID" id="112858209"/>
<dbReference type="RefSeq" id="XP_025777364.1">
    <property type="nucleotide sequence ID" value="XM_025921579.1"/>
</dbReference>
<dbReference type="SUPFAM" id="SSF47473">
    <property type="entry name" value="EF-hand"/>
    <property type="match status" value="1"/>
</dbReference>
<accession>A0A6P6HNK6</accession>
<proteinExistence type="predicted"/>
<organism evidence="6 7">
    <name type="scientific">Puma concolor</name>
    <name type="common">Mountain lion</name>
    <name type="synonym">Felis concolor</name>
    <dbReference type="NCBI Taxonomy" id="9696"/>
    <lineage>
        <taxon>Eukaryota</taxon>
        <taxon>Metazoa</taxon>
        <taxon>Chordata</taxon>
        <taxon>Craniata</taxon>
        <taxon>Vertebrata</taxon>
        <taxon>Euteleostomi</taxon>
        <taxon>Mammalia</taxon>
        <taxon>Eutheria</taxon>
        <taxon>Laurasiatheria</taxon>
        <taxon>Carnivora</taxon>
        <taxon>Feliformia</taxon>
        <taxon>Felidae</taxon>
        <taxon>Felinae</taxon>
        <taxon>Puma</taxon>
    </lineage>
</organism>
<dbReference type="SMART" id="SM00054">
    <property type="entry name" value="EFh"/>
    <property type="match status" value="1"/>
</dbReference>
<evidence type="ECO:0000256" key="1">
    <source>
        <dbReference type="ARBA" id="ARBA00022723"/>
    </source>
</evidence>
<dbReference type="InterPro" id="IPR018247">
    <property type="entry name" value="EF_Hand_1_Ca_BS"/>
</dbReference>
<feature type="region of interest" description="Disordered" evidence="4">
    <location>
        <begin position="1"/>
        <end position="83"/>
    </location>
</feature>
<evidence type="ECO:0000313" key="6">
    <source>
        <dbReference type="Proteomes" id="UP000515131"/>
    </source>
</evidence>
<name>A0A6P6HNK6_PUMCO</name>
<evidence type="ECO:0000259" key="5">
    <source>
        <dbReference type="PROSITE" id="PS50222"/>
    </source>
</evidence>
<dbReference type="InterPro" id="IPR011992">
    <property type="entry name" value="EF-hand-dom_pair"/>
</dbReference>
<protein>
    <submittedName>
        <fullName evidence="7">Myosin light chain 5</fullName>
    </submittedName>
</protein>
<evidence type="ECO:0000313" key="7">
    <source>
        <dbReference type="RefSeq" id="XP_025777364.1"/>
    </source>
</evidence>
<dbReference type="Proteomes" id="UP000515131">
    <property type="component" value="Unplaced"/>
</dbReference>
<keyword evidence="6" id="KW-1185">Reference proteome</keyword>
<gene>
    <name evidence="7" type="primary">MYL5</name>
</gene>
<sequence length="320" mass="34984">MRRWRRARARLRPPVGGGGTACARSGRGSHRARCSRPAERARLPRKRVLAGRRGALPSGPGKSGNEPTTTHAGRLECGLRPRPGLSRSLAVPVETNSELPLGSPQGCHVMEGKEFPAMGTGPWDLSAAEADRPSWFLLAGWQGKARDELQASRKTKKKEGGGLRAQRASSNVFSNFEQTQIQEFKEAFTLMDQNRDGFIDKEDLKDTYASLGKTNVKDDELDAMLKEASGPINFTMFLNMFGAKLSGENHGVGSTMEPGFSLARGSLQASLIKRLLMSQADKMTAEEVNQMFQFATIDAAGNLDYKALSYVLTHGEEKEE</sequence>
<reference evidence="7" key="1">
    <citation type="submission" date="2025-08" db="UniProtKB">
        <authorList>
            <consortium name="RefSeq"/>
        </authorList>
    </citation>
    <scope>IDENTIFICATION</scope>
    <source>
        <tissue evidence="7">Blood</tissue>
    </source>
</reference>
<dbReference type="KEGG" id="pcoo:112858209"/>
<dbReference type="Gene3D" id="1.10.238.10">
    <property type="entry name" value="EF-hand"/>
    <property type="match status" value="1"/>
</dbReference>
<dbReference type="PANTHER" id="PTHR23049">
    <property type="entry name" value="MYOSIN REGULATORY LIGHT CHAIN 2"/>
    <property type="match status" value="1"/>
</dbReference>
<evidence type="ECO:0000256" key="4">
    <source>
        <dbReference type="SAM" id="MobiDB-lite"/>
    </source>
</evidence>
<dbReference type="InterPro" id="IPR002048">
    <property type="entry name" value="EF_hand_dom"/>
</dbReference>
<dbReference type="AlphaFoldDB" id="A0A6P6HNK6"/>
<feature type="compositionally biased region" description="Basic residues" evidence="4">
    <location>
        <begin position="1"/>
        <end position="11"/>
    </location>
</feature>
<evidence type="ECO:0000256" key="3">
    <source>
        <dbReference type="ARBA" id="ARBA00022837"/>
    </source>
</evidence>
<dbReference type="CTD" id="4636"/>
<dbReference type="FunFam" id="1.10.238.10:FF:000007">
    <property type="entry name" value="Putative myosin regulatory light chain sqh"/>
    <property type="match status" value="1"/>
</dbReference>
<keyword evidence="3" id="KW-0106">Calcium</keyword>
<dbReference type="CDD" id="cd00051">
    <property type="entry name" value="EFh"/>
    <property type="match status" value="1"/>
</dbReference>
<keyword evidence="1" id="KW-0479">Metal-binding</keyword>
<dbReference type="Pfam" id="PF00036">
    <property type="entry name" value="EF-hand_1"/>
    <property type="match status" value="1"/>
</dbReference>
<dbReference type="GO" id="GO:0005509">
    <property type="term" value="F:calcium ion binding"/>
    <property type="evidence" value="ECO:0007669"/>
    <property type="project" value="InterPro"/>
</dbReference>
<feature type="domain" description="EF-hand" evidence="5">
    <location>
        <begin position="179"/>
        <end position="214"/>
    </location>
</feature>
<evidence type="ECO:0000256" key="2">
    <source>
        <dbReference type="ARBA" id="ARBA00022737"/>
    </source>
</evidence>